<evidence type="ECO:0000256" key="1">
    <source>
        <dbReference type="ARBA" id="ARBA00004141"/>
    </source>
</evidence>
<name>A0A9N9C939_FUNMO</name>
<dbReference type="InterPro" id="IPR004813">
    <property type="entry name" value="OPT"/>
</dbReference>
<comment type="caution">
    <text evidence="10">The sequence shown here is derived from an EMBL/GenBank/DDBJ whole genome shotgun (WGS) entry which is preliminary data.</text>
</comment>
<keyword evidence="3" id="KW-0813">Transport</keyword>
<accession>A0A9N9C939</accession>
<evidence type="ECO:0000256" key="6">
    <source>
        <dbReference type="ARBA" id="ARBA00022927"/>
    </source>
</evidence>
<evidence type="ECO:0000256" key="3">
    <source>
        <dbReference type="ARBA" id="ARBA00022448"/>
    </source>
</evidence>
<dbReference type="InterPro" id="IPR004648">
    <property type="entry name" value="Oligpept_transpt"/>
</dbReference>
<feature type="transmembrane region" description="Helical" evidence="9">
    <location>
        <begin position="596"/>
        <end position="613"/>
    </location>
</feature>
<evidence type="ECO:0000256" key="5">
    <source>
        <dbReference type="ARBA" id="ARBA00022856"/>
    </source>
</evidence>
<dbReference type="EMBL" id="CAJVPP010002247">
    <property type="protein sequence ID" value="CAG8593363.1"/>
    <property type="molecule type" value="Genomic_DNA"/>
</dbReference>
<dbReference type="Proteomes" id="UP000789375">
    <property type="component" value="Unassembled WGS sequence"/>
</dbReference>
<dbReference type="GO" id="GO:0035673">
    <property type="term" value="F:oligopeptide transmembrane transporter activity"/>
    <property type="evidence" value="ECO:0007669"/>
    <property type="project" value="InterPro"/>
</dbReference>
<reference evidence="10" key="1">
    <citation type="submission" date="2021-06" db="EMBL/GenBank/DDBJ databases">
        <authorList>
            <person name="Kallberg Y."/>
            <person name="Tangrot J."/>
            <person name="Rosling A."/>
        </authorList>
    </citation>
    <scope>NUCLEOTIDE SEQUENCE</scope>
    <source>
        <strain evidence="10">87-6 pot B 2015</strain>
    </source>
</reference>
<evidence type="ECO:0000256" key="7">
    <source>
        <dbReference type="ARBA" id="ARBA00022989"/>
    </source>
</evidence>
<feature type="transmembrane region" description="Helical" evidence="9">
    <location>
        <begin position="672"/>
        <end position="697"/>
    </location>
</feature>
<evidence type="ECO:0000256" key="8">
    <source>
        <dbReference type="ARBA" id="ARBA00023136"/>
    </source>
</evidence>
<feature type="transmembrane region" description="Helical" evidence="9">
    <location>
        <begin position="109"/>
        <end position="130"/>
    </location>
</feature>
<evidence type="ECO:0000313" key="11">
    <source>
        <dbReference type="Proteomes" id="UP000789375"/>
    </source>
</evidence>
<dbReference type="NCBIfam" id="TIGR00728">
    <property type="entry name" value="OPT_sfam"/>
    <property type="match status" value="1"/>
</dbReference>
<feature type="transmembrane region" description="Helical" evidence="9">
    <location>
        <begin position="191"/>
        <end position="212"/>
    </location>
</feature>
<feature type="transmembrane region" description="Helical" evidence="9">
    <location>
        <begin position="411"/>
        <end position="432"/>
    </location>
</feature>
<keyword evidence="4 9" id="KW-0812">Transmembrane</keyword>
<dbReference type="AlphaFoldDB" id="A0A9N9C939"/>
<proteinExistence type="inferred from homology"/>
<keyword evidence="11" id="KW-1185">Reference proteome</keyword>
<protein>
    <submittedName>
        <fullName evidence="10">878_t:CDS:1</fullName>
    </submittedName>
</protein>
<evidence type="ECO:0000256" key="4">
    <source>
        <dbReference type="ARBA" id="ARBA00022692"/>
    </source>
</evidence>
<keyword evidence="5" id="KW-0571">Peptide transport</keyword>
<comment type="subcellular location">
    <subcellularLocation>
        <location evidence="1">Membrane</location>
        <topology evidence="1">Multi-pass membrane protein</topology>
    </subcellularLocation>
</comment>
<keyword evidence="7 9" id="KW-1133">Transmembrane helix</keyword>
<evidence type="ECO:0000256" key="2">
    <source>
        <dbReference type="ARBA" id="ARBA00008807"/>
    </source>
</evidence>
<organism evidence="10 11">
    <name type="scientific">Funneliformis mosseae</name>
    <name type="common">Endomycorrhizal fungus</name>
    <name type="synonym">Glomus mosseae</name>
    <dbReference type="NCBI Taxonomy" id="27381"/>
    <lineage>
        <taxon>Eukaryota</taxon>
        <taxon>Fungi</taxon>
        <taxon>Fungi incertae sedis</taxon>
        <taxon>Mucoromycota</taxon>
        <taxon>Glomeromycotina</taxon>
        <taxon>Glomeromycetes</taxon>
        <taxon>Glomerales</taxon>
        <taxon>Glomeraceae</taxon>
        <taxon>Funneliformis</taxon>
    </lineage>
</organism>
<dbReference type="GO" id="GO:0015031">
    <property type="term" value="P:protein transport"/>
    <property type="evidence" value="ECO:0007669"/>
    <property type="project" value="UniProtKB-KW"/>
</dbReference>
<dbReference type="Pfam" id="PF03169">
    <property type="entry name" value="OPT"/>
    <property type="match status" value="2"/>
</dbReference>
<feature type="transmembrane region" description="Helical" evidence="9">
    <location>
        <begin position="438"/>
        <end position="460"/>
    </location>
</feature>
<dbReference type="GO" id="GO:0016020">
    <property type="term" value="C:membrane"/>
    <property type="evidence" value="ECO:0007669"/>
    <property type="project" value="UniProtKB-SubCell"/>
</dbReference>
<gene>
    <name evidence="10" type="ORF">FMOSSE_LOCUS8558</name>
</gene>
<dbReference type="PANTHER" id="PTHR22601">
    <property type="entry name" value="ISP4 LIKE PROTEIN"/>
    <property type="match status" value="1"/>
</dbReference>
<keyword evidence="8 9" id="KW-0472">Membrane</keyword>
<keyword evidence="6" id="KW-0653">Protein transport</keyword>
<feature type="transmembrane region" description="Helical" evidence="9">
    <location>
        <begin position="493"/>
        <end position="511"/>
    </location>
</feature>
<evidence type="ECO:0000313" key="10">
    <source>
        <dbReference type="EMBL" id="CAG8593363.1"/>
    </source>
</evidence>
<feature type="transmembrane region" description="Helical" evidence="9">
    <location>
        <begin position="83"/>
        <end position="103"/>
    </location>
</feature>
<evidence type="ECO:0000256" key="9">
    <source>
        <dbReference type="SAM" id="Phobius"/>
    </source>
</evidence>
<comment type="similarity">
    <text evidence="2">Belongs to the oligopeptide OPT transporter family.</text>
</comment>
<feature type="transmembrane region" description="Helical" evidence="9">
    <location>
        <begin position="643"/>
        <end position="660"/>
    </location>
</feature>
<feature type="transmembrane region" description="Helical" evidence="9">
    <location>
        <begin position="246"/>
        <end position="279"/>
    </location>
</feature>
<feature type="transmembrane region" description="Helical" evidence="9">
    <location>
        <begin position="358"/>
        <end position="379"/>
    </location>
</feature>
<feature type="transmembrane region" description="Helical" evidence="9">
    <location>
        <begin position="523"/>
        <end position="545"/>
    </location>
</feature>
<sequence>MQQEFANSDIILLLHTKIFIYGFGVRLVENLDESTDINPEKGEIDVEKEKKDTINDDDSPIPMVAAAVSTEDDPSLPCLTFRFWVLSTFFTALGAAISTFYYFRPNSQTYSVFFVLLISFFLGHVMAKVLPTRKFRIWRWEFSLNPGPFNIKEHVCIVIAANTGGVSAYAIDVISIQELFYNTHIPFLKGFLLLVSSQVLGYGMAGFLRKYLVRPANMIWPVNLVYSTLFSSFHNSMPAARQKLRYYAIVFVIVFIWQFVPVYMFNLLTSIALLCLISPYSKVMNRLGSGYHGSGILNFSLDWNAIGQFGPLYTPWHVGFGELFCRYDQLSILDKETGSLNETAYENYSPVYISTSFAFTYLYSFMMLTATISHVYLFYGEEIWKRFKASRKEEEKDVHCRMMDKYPEVPNFWYAAVFVSMAAIAIALGYINDAHLPWWAQLLSIAIAVSMVLPIGVITAISSNTQLGLNVITEMICGYMLPGNPIANVYFKLYGYMALYQCLLLLSDLKLGHYMKIPPRYMFISQLYATIIGAFVNYWVCQLIIQYKRPYLDNTEVDPTGQWSANQSQIFNTASIVWGLIGPAKTFGPGTFYQPLLWGFVIGFVLPIPIYLLHRRFPKARFDLVNIPLICTGLSIIPQYYRNFIIMGFLASFMSQYYAYRYKNRWWNKYNYALSAALDSATQIATTIIFFCFSGIVQIPFPEWWGNNQASEGERCFVSGEI</sequence>